<keyword evidence="1" id="KW-1133">Transmembrane helix</keyword>
<feature type="transmembrane region" description="Helical" evidence="1">
    <location>
        <begin position="176"/>
        <end position="199"/>
    </location>
</feature>
<dbReference type="EMBL" id="AP023440">
    <property type="protein sequence ID" value="BCL25467.1"/>
    <property type="molecule type" value="Genomic_DNA"/>
</dbReference>
<dbReference type="Pfam" id="PF03707">
    <property type="entry name" value="MHYT"/>
    <property type="match status" value="2"/>
</dbReference>
<feature type="transmembrane region" description="Helical" evidence="1">
    <location>
        <begin position="219"/>
        <end position="239"/>
    </location>
</feature>
<dbReference type="InterPro" id="IPR005330">
    <property type="entry name" value="MHYT_dom"/>
</dbReference>
<feature type="transmembrane region" description="Helical" evidence="1">
    <location>
        <begin position="83"/>
        <end position="104"/>
    </location>
</feature>
<sequence>MNSSVTQFNYGMVTPVIAFLMACAGSALGLRCTTRSVRMGMRGRRAAWLALGAVCIGSGIWTMHFIAMIGFTIRGAAIEYDPAFTFLSLAVAVVVVFFGVFVVGYRGASPLTLGIAGVITGAGVAAMHYIGMHGMQFAGHTTFDPVTVGLSVLIAVTAATAALWAAVSLHSLASAVAASVIMGVAVTGMHYTGMAAMSVHVDADSAVLGQSSLDLLVSLLPMVGGPILVMVLASVIVMFDPDMLIGNEPVRARHAQQAHEPQPTHASDERPAASSSWPSL</sequence>
<dbReference type="KEGG" id="sgm:GCM10017557_03260"/>
<dbReference type="GO" id="GO:0016020">
    <property type="term" value="C:membrane"/>
    <property type="evidence" value="ECO:0007669"/>
    <property type="project" value="UniProtKB-UniRule"/>
</dbReference>
<evidence type="ECO:0000256" key="1">
    <source>
        <dbReference type="PROSITE-ProRule" id="PRU00244"/>
    </source>
</evidence>
<evidence type="ECO:0000313" key="5">
    <source>
        <dbReference type="Proteomes" id="UP000516444"/>
    </source>
</evidence>
<feature type="transmembrane region" description="Helical" evidence="1">
    <location>
        <begin position="111"/>
        <end position="130"/>
    </location>
</feature>
<gene>
    <name evidence="4" type="ORF">GCM10017557_03260</name>
</gene>
<feature type="domain" description="MHYT" evidence="3">
    <location>
        <begin position="10"/>
        <end position="200"/>
    </location>
</feature>
<name>A0A7G1NV42_9ACTN</name>
<evidence type="ECO:0000313" key="4">
    <source>
        <dbReference type="EMBL" id="BCL25467.1"/>
    </source>
</evidence>
<reference evidence="4 5" key="1">
    <citation type="journal article" date="2014" name="Int. J. Syst. Evol. Microbiol.">
        <title>Complete genome sequence of Corynebacterium casei LMG S-19264T (=DSM 44701T), isolated from a smear-ripened cheese.</title>
        <authorList>
            <consortium name="US DOE Joint Genome Institute (JGI-PGF)"/>
            <person name="Walter F."/>
            <person name="Albersmeier A."/>
            <person name="Kalinowski J."/>
            <person name="Ruckert C."/>
        </authorList>
    </citation>
    <scope>NUCLEOTIDE SEQUENCE [LARGE SCALE GENOMIC DNA]</scope>
    <source>
        <strain evidence="4 5">JCM 4677</strain>
    </source>
</reference>
<dbReference type="Proteomes" id="UP000516444">
    <property type="component" value="Chromosome"/>
</dbReference>
<feature type="transmembrane region" description="Helical" evidence="1">
    <location>
        <begin position="46"/>
        <end position="71"/>
    </location>
</feature>
<organism evidence="4 5">
    <name type="scientific">Streptomyces aurantiacus</name>
    <dbReference type="NCBI Taxonomy" id="47760"/>
    <lineage>
        <taxon>Bacteria</taxon>
        <taxon>Bacillati</taxon>
        <taxon>Actinomycetota</taxon>
        <taxon>Actinomycetes</taxon>
        <taxon>Kitasatosporales</taxon>
        <taxon>Streptomycetaceae</taxon>
        <taxon>Streptomyces</taxon>
        <taxon>Streptomyces aurantiacus group</taxon>
    </lineage>
</organism>
<dbReference type="RefSeq" id="WP_190849147.1">
    <property type="nucleotide sequence ID" value="NZ_AP023440.1"/>
</dbReference>
<feature type="transmembrane region" description="Helical" evidence="1">
    <location>
        <begin position="12"/>
        <end position="34"/>
    </location>
</feature>
<accession>A0A7G1NV42</accession>
<dbReference type="PANTHER" id="PTHR35152:SF1">
    <property type="entry name" value="DOMAIN SIGNALLING PROTEIN, PUTATIVE (AFU_ORTHOLOGUE AFUA_5G11310)-RELATED"/>
    <property type="match status" value="1"/>
</dbReference>
<feature type="region of interest" description="Disordered" evidence="2">
    <location>
        <begin position="252"/>
        <end position="280"/>
    </location>
</feature>
<dbReference type="PANTHER" id="PTHR35152">
    <property type="entry name" value="DOMAIN SIGNALLING PROTEIN, PUTATIVE (AFU_ORTHOLOGUE AFUA_5G11310)-RELATED"/>
    <property type="match status" value="1"/>
</dbReference>
<protein>
    <submittedName>
        <fullName evidence="4">Membrane protein</fullName>
    </submittedName>
</protein>
<evidence type="ECO:0000256" key="2">
    <source>
        <dbReference type="SAM" id="MobiDB-lite"/>
    </source>
</evidence>
<keyword evidence="1" id="KW-0812">Transmembrane</keyword>
<keyword evidence="1" id="KW-0472">Membrane</keyword>
<keyword evidence="5" id="KW-1185">Reference proteome</keyword>
<proteinExistence type="predicted"/>
<feature type="transmembrane region" description="Helical" evidence="1">
    <location>
        <begin position="150"/>
        <end position="169"/>
    </location>
</feature>
<evidence type="ECO:0000259" key="3">
    <source>
        <dbReference type="PROSITE" id="PS50924"/>
    </source>
</evidence>
<dbReference type="AlphaFoldDB" id="A0A7G1NV42"/>
<dbReference type="PROSITE" id="PS50924">
    <property type="entry name" value="MHYT"/>
    <property type="match status" value="1"/>
</dbReference>